<accession>A0A0H3DNW3</accession>
<dbReference type="InterPro" id="IPR000184">
    <property type="entry name" value="Bac_surfAg_D15"/>
</dbReference>
<gene>
    <name evidence="5" type="ordered locus">ETAF_0111</name>
</gene>
<dbReference type="GO" id="GO:0019867">
    <property type="term" value="C:outer membrane"/>
    <property type="evidence" value="ECO:0007669"/>
    <property type="project" value="InterPro"/>
</dbReference>
<keyword evidence="3" id="KW-0732">Signal</keyword>
<dbReference type="Proteomes" id="UP000002230">
    <property type="component" value="Chromosome"/>
</dbReference>
<feature type="domain" description="Bacterial surface antigen (D15)" evidence="4">
    <location>
        <begin position="140"/>
        <end position="377"/>
    </location>
</feature>
<evidence type="ECO:0000256" key="3">
    <source>
        <dbReference type="SAM" id="SignalP"/>
    </source>
</evidence>
<dbReference type="HOGENOM" id="CLU_046092_1_0_6"/>
<name>A0A0H3DNW3_EDWTF</name>
<evidence type="ECO:0000256" key="1">
    <source>
        <dbReference type="ARBA" id="ARBA00004370"/>
    </source>
</evidence>
<dbReference type="KEGG" id="etd:ETAF_0111"/>
<evidence type="ECO:0000313" key="6">
    <source>
        <dbReference type="Proteomes" id="UP000002230"/>
    </source>
</evidence>
<comment type="subcellular location">
    <subcellularLocation>
        <location evidence="1">Membrane</location>
    </subcellularLocation>
</comment>
<keyword evidence="2" id="KW-0472">Membrane</keyword>
<dbReference type="PATRIC" id="fig|718251.5.peg.111"/>
<dbReference type="AlphaFoldDB" id="A0A0H3DNW3"/>
<proteinExistence type="predicted"/>
<evidence type="ECO:0000256" key="2">
    <source>
        <dbReference type="ARBA" id="ARBA00023136"/>
    </source>
</evidence>
<evidence type="ECO:0000259" key="4">
    <source>
        <dbReference type="Pfam" id="PF01103"/>
    </source>
</evidence>
<reference evidence="6" key="1">
    <citation type="submission" date="2010-08" db="EMBL/GenBank/DDBJ databases">
        <title>Genome comparisons of Edwardsiella bacteria analysed using deep sequencing technology.</title>
        <authorList>
            <person name="van Soest J.J."/>
            <person name="Henkel C.V."/>
            <person name="Jansen H.J."/>
            <person name="van den Hondel C.A.M.J.J."/>
            <person name="Bloemberg G.V."/>
            <person name="Meijer A.H."/>
            <person name="Spaink H.P."/>
        </authorList>
    </citation>
    <scope>NUCLEOTIDE SEQUENCE [LARGE SCALE GENOMIC DNA]</scope>
    <source>
        <strain evidence="6">FL6-60</strain>
    </source>
</reference>
<reference evidence="5 6" key="2">
    <citation type="journal article" date="2011" name="BMC Immunol.">
        <title>Comparison of static immersion and intravenous injection systems for exposure of zebrafish embryos to the natural pathogen Edwardsiella tarda.</title>
        <authorList>
            <person name="van Soest J.J."/>
            <person name="Stockhammer O.W."/>
            <person name="Ordas A."/>
            <person name="Bloemberg G.V."/>
            <person name="Spaink H.P."/>
            <person name="Meijer A.H."/>
        </authorList>
    </citation>
    <scope>NUCLEOTIDE SEQUENCE [LARGE SCALE GENOMIC DNA]</scope>
    <source>
        <strain evidence="5 6">FL6-60</strain>
    </source>
</reference>
<feature type="chain" id="PRO_5002607672" evidence="3">
    <location>
        <begin position="22"/>
        <end position="377"/>
    </location>
</feature>
<keyword evidence="6" id="KW-1185">Reference proteome</keyword>
<organism evidence="5 6">
    <name type="scientific">Edwardsiella tarda (strain FL6-60)</name>
    <dbReference type="NCBI Taxonomy" id="718251"/>
    <lineage>
        <taxon>Bacteria</taxon>
        <taxon>Pseudomonadati</taxon>
        <taxon>Pseudomonadota</taxon>
        <taxon>Gammaproteobacteria</taxon>
        <taxon>Enterobacterales</taxon>
        <taxon>Hafniaceae</taxon>
        <taxon>Edwardsiella</taxon>
    </lineage>
</organism>
<dbReference type="Gene3D" id="2.40.160.50">
    <property type="entry name" value="membrane protein fhac: a member of the omp85/tpsb transporter family"/>
    <property type="match status" value="1"/>
</dbReference>
<feature type="signal peptide" evidence="3">
    <location>
        <begin position="1"/>
        <end position="21"/>
    </location>
</feature>
<dbReference type="SMR" id="A0A0H3DNW3"/>
<sequence>MRRPLMTLALVCALSPLAGQAALLPTRAQIDEWLGHLGGDDRFDPDKGIDWGILPGPFFNPELGLGIGAAVAGLYRPDPSDTTSQNSSITLSGYLSSTGAFGLGVRSYSFFDNDRWRIFVTGGISDTPTYYWGQGFRAGADDDGRQKYTAQSLRLQPEVLYRVASQTYLGVGWSLSAMHAADVKQTDRLAQIHYGRSVFSSGPSLSLQYDSRDFVPNPRRGMLASLRYTHYTPETGSDTRFDNLTTRFSTYHALDETRVLAWEIDGEFTQGAVPWNMLPSLGGDQRMRGYYQGRYRDRNLISSQLEYRQKLSWRHGVVAWAGAGTMGPNVRELGSSRWLPTVGVGYRFAFKPGINIRLDYGIGRGSSGFYFQVGEAF</sequence>
<dbReference type="EMBL" id="CP002154">
    <property type="protein sequence ID" value="ADM40234.1"/>
    <property type="molecule type" value="Genomic_DNA"/>
</dbReference>
<protein>
    <submittedName>
        <fullName evidence="5">Outer membrane protein/protective antigen OMA87</fullName>
    </submittedName>
</protein>
<evidence type="ECO:0000313" key="5">
    <source>
        <dbReference type="EMBL" id="ADM40234.1"/>
    </source>
</evidence>
<dbReference type="Pfam" id="PF01103">
    <property type="entry name" value="Omp85"/>
    <property type="match status" value="1"/>
</dbReference>